<evidence type="ECO:0000259" key="5">
    <source>
        <dbReference type="Pfam" id="PF12001"/>
    </source>
</evidence>
<name>A0A6P7MQR1_BETSP</name>
<evidence type="ECO:0000259" key="6">
    <source>
        <dbReference type="Pfam" id="PF14915"/>
    </source>
</evidence>
<dbReference type="InterPro" id="IPR050657">
    <property type="entry name" value="Ankyrin_repeat_domain"/>
</dbReference>
<dbReference type="PROSITE" id="PS50088">
    <property type="entry name" value="ANK_REPEAT"/>
    <property type="match status" value="4"/>
</dbReference>
<feature type="repeat" description="ANK" evidence="2">
    <location>
        <begin position="65"/>
        <end position="97"/>
    </location>
</feature>
<keyword evidence="2" id="KW-0040">ANK repeat</keyword>
<feature type="repeat" description="ANK" evidence="2">
    <location>
        <begin position="131"/>
        <end position="163"/>
    </location>
</feature>
<dbReference type="InterPro" id="IPR036770">
    <property type="entry name" value="Ankyrin_rpt-contain_sf"/>
</dbReference>
<feature type="compositionally biased region" description="Basic and acidic residues" evidence="4">
    <location>
        <begin position="1582"/>
        <end position="1593"/>
    </location>
</feature>
<dbReference type="Proteomes" id="UP000515150">
    <property type="component" value="Chromosome 6"/>
</dbReference>
<feature type="compositionally biased region" description="Polar residues" evidence="4">
    <location>
        <begin position="258"/>
        <end position="278"/>
    </location>
</feature>
<feature type="region of interest" description="Disordered" evidence="4">
    <location>
        <begin position="833"/>
        <end position="905"/>
    </location>
</feature>
<feature type="region of interest" description="Disordered" evidence="4">
    <location>
        <begin position="2008"/>
        <end position="2031"/>
    </location>
</feature>
<proteinExistence type="predicted"/>
<dbReference type="Pfam" id="PF14915">
    <property type="entry name" value="CCDC144C"/>
    <property type="match status" value="1"/>
</dbReference>
<feature type="region of interest" description="Disordered" evidence="4">
    <location>
        <begin position="2176"/>
        <end position="2197"/>
    </location>
</feature>
<feature type="region of interest" description="Disordered" evidence="4">
    <location>
        <begin position="357"/>
        <end position="529"/>
    </location>
</feature>
<dbReference type="Gene3D" id="1.25.40.20">
    <property type="entry name" value="Ankyrin repeat-containing domain"/>
    <property type="match status" value="2"/>
</dbReference>
<feature type="compositionally biased region" description="Basic and acidic residues" evidence="4">
    <location>
        <begin position="295"/>
        <end position="313"/>
    </location>
</feature>
<dbReference type="PRINTS" id="PR01415">
    <property type="entry name" value="ANKYRIN"/>
</dbReference>
<feature type="compositionally biased region" description="Acidic residues" evidence="4">
    <location>
        <begin position="857"/>
        <end position="868"/>
    </location>
</feature>
<feature type="compositionally biased region" description="Acidic residues" evidence="4">
    <location>
        <begin position="330"/>
        <end position="340"/>
    </location>
</feature>
<feature type="region of interest" description="Disordered" evidence="4">
    <location>
        <begin position="628"/>
        <end position="757"/>
    </location>
</feature>
<dbReference type="RefSeq" id="XP_029009231.1">
    <property type="nucleotide sequence ID" value="XM_029153398.3"/>
</dbReference>
<dbReference type="PROSITE" id="PS50297">
    <property type="entry name" value="ANK_REP_REGION"/>
    <property type="match status" value="4"/>
</dbReference>
<dbReference type="Pfam" id="PF12796">
    <property type="entry name" value="Ank_2"/>
    <property type="match status" value="2"/>
</dbReference>
<dbReference type="SUPFAM" id="SSF48403">
    <property type="entry name" value="Ankyrin repeat"/>
    <property type="match status" value="1"/>
</dbReference>
<accession>A0A6P7MQR1</accession>
<feature type="domain" description="CCDC144C-like coiled-coil" evidence="6">
    <location>
        <begin position="1302"/>
        <end position="1785"/>
    </location>
</feature>
<feature type="region of interest" description="Disordered" evidence="4">
    <location>
        <begin position="1137"/>
        <end position="1183"/>
    </location>
</feature>
<feature type="compositionally biased region" description="Polar residues" evidence="4">
    <location>
        <begin position="2183"/>
        <end position="2193"/>
    </location>
</feature>
<feature type="region of interest" description="Disordered" evidence="4">
    <location>
        <begin position="1192"/>
        <end position="1211"/>
    </location>
</feature>
<feature type="compositionally biased region" description="Polar residues" evidence="4">
    <location>
        <begin position="656"/>
        <end position="665"/>
    </location>
</feature>
<feature type="coiled-coil region" evidence="3">
    <location>
        <begin position="1234"/>
        <end position="1380"/>
    </location>
</feature>
<feature type="compositionally biased region" description="Basic residues" evidence="4">
    <location>
        <begin position="1"/>
        <end position="14"/>
    </location>
</feature>
<evidence type="ECO:0000313" key="9">
    <source>
        <dbReference type="RefSeq" id="XP_029009231.1"/>
    </source>
</evidence>
<feature type="compositionally biased region" description="Acidic residues" evidence="4">
    <location>
        <begin position="715"/>
        <end position="724"/>
    </location>
</feature>
<gene>
    <name evidence="8 9" type="primary">si:ch211-272n13.3</name>
</gene>
<protein>
    <submittedName>
        <fullName evidence="8 9">Ankyrin repeat domain-containing protein 26 isoform X1</fullName>
    </submittedName>
</protein>
<dbReference type="KEGG" id="bspl:114857185"/>
<feature type="region of interest" description="Disordered" evidence="4">
    <location>
        <begin position="1395"/>
        <end position="1421"/>
    </location>
</feature>
<feature type="compositionally biased region" description="Basic and acidic residues" evidence="4">
    <location>
        <begin position="841"/>
        <end position="853"/>
    </location>
</feature>
<dbReference type="Pfam" id="PF13637">
    <property type="entry name" value="Ank_4"/>
    <property type="match status" value="1"/>
</dbReference>
<feature type="compositionally biased region" description="Basic and acidic residues" evidence="4">
    <location>
        <begin position="790"/>
        <end position="801"/>
    </location>
</feature>
<evidence type="ECO:0000313" key="7">
    <source>
        <dbReference type="Proteomes" id="UP000515150"/>
    </source>
</evidence>
<dbReference type="RefSeq" id="XP_029009230.1">
    <property type="nucleotide sequence ID" value="XM_029153397.3"/>
</dbReference>
<dbReference type="InterPro" id="IPR002110">
    <property type="entry name" value="Ankyrin_rpt"/>
</dbReference>
<dbReference type="OrthoDB" id="366390at2759"/>
<dbReference type="InterPro" id="IPR021885">
    <property type="entry name" value="DUF3496"/>
</dbReference>
<feature type="region of interest" description="Disordered" evidence="4">
    <location>
        <begin position="1570"/>
        <end position="1593"/>
    </location>
</feature>
<dbReference type="SMART" id="SM00248">
    <property type="entry name" value="ANK"/>
    <property type="match status" value="6"/>
</dbReference>
<feature type="compositionally biased region" description="Basic and acidic residues" evidence="4">
    <location>
        <begin position="470"/>
        <end position="483"/>
    </location>
</feature>
<evidence type="ECO:0000256" key="2">
    <source>
        <dbReference type="PROSITE-ProRule" id="PRU00023"/>
    </source>
</evidence>
<feature type="region of interest" description="Disordered" evidence="4">
    <location>
        <begin position="774"/>
        <end position="801"/>
    </location>
</feature>
<keyword evidence="7" id="KW-1185">Reference proteome</keyword>
<feature type="compositionally biased region" description="Low complexity" evidence="4">
    <location>
        <begin position="369"/>
        <end position="378"/>
    </location>
</feature>
<feature type="region of interest" description="Disordered" evidence="4">
    <location>
        <begin position="1"/>
        <end position="23"/>
    </location>
</feature>
<feature type="region of interest" description="Disordered" evidence="4">
    <location>
        <begin position="554"/>
        <end position="580"/>
    </location>
</feature>
<organism evidence="7 9">
    <name type="scientific">Betta splendens</name>
    <name type="common">Siamese fighting fish</name>
    <dbReference type="NCBI Taxonomy" id="158456"/>
    <lineage>
        <taxon>Eukaryota</taxon>
        <taxon>Metazoa</taxon>
        <taxon>Chordata</taxon>
        <taxon>Craniata</taxon>
        <taxon>Vertebrata</taxon>
        <taxon>Euteleostomi</taxon>
        <taxon>Actinopterygii</taxon>
        <taxon>Neopterygii</taxon>
        <taxon>Teleostei</taxon>
        <taxon>Neoteleostei</taxon>
        <taxon>Acanthomorphata</taxon>
        <taxon>Anabantaria</taxon>
        <taxon>Anabantiformes</taxon>
        <taxon>Anabantoidei</taxon>
        <taxon>Osphronemidae</taxon>
        <taxon>Betta</taxon>
    </lineage>
</organism>
<dbReference type="Pfam" id="PF12001">
    <property type="entry name" value="DUF3496"/>
    <property type="match status" value="1"/>
</dbReference>
<keyword evidence="1 3" id="KW-0175">Coiled coil</keyword>
<feature type="repeat" description="ANK" evidence="2">
    <location>
        <begin position="197"/>
        <end position="229"/>
    </location>
</feature>
<feature type="domain" description="DUF3496" evidence="5">
    <location>
        <begin position="2165"/>
        <end position="2249"/>
    </location>
</feature>
<dbReference type="GeneID" id="114857185"/>
<feature type="compositionally biased region" description="Polar residues" evidence="4">
    <location>
        <begin position="1144"/>
        <end position="1153"/>
    </location>
</feature>
<feature type="compositionally biased region" description="Basic and acidic residues" evidence="4">
    <location>
        <begin position="500"/>
        <end position="517"/>
    </location>
</feature>
<sequence length="2362" mass="265024">MKKIFSFAKKKKHPSSTPDSGSVLSVGYELKDKDLGKVHKAASGGDLSKLKQLAKKNDINQLDKENRTALHIACASGHVEVVQFLVESKAKLNLCDNQNRSALMKAVQGQHERCVSILLENHADPNLVDINGNTALHLTANIPSISTAVLLLEHEADINAQNKEGFTPLTVSVREDHIEMAEFLLKEGADVNVLDQDQRSPLMIAAGNGQIGMLRLLLQFNADITLKDTKGWSADDYAVMNGHHPCSLLIIEHGTQRNNGSSLSHQGLSKTMKSSLLGSPSRDVEGGFSVGGPAIDKDEHGANEAGRDYKDTSQSESLSRVSKSGADEWPSTDDDDDESGLIEKTVHKVNLRKMIASKKGEASLQPDRSLSSTESLPETENRAQRTPSLPKVLPSNRGLQQPVDPSPLSLISNVPQMISTPLPTHRKKEDSTDNEDNNNDEEGDEERDTSNENDLLEESGHSLDTASPVHETEDSKDKKRDFLSELGLQKEDEEQDSWDSESHLDDPSVPHEEKEGMHPQTVDEIATTEDKMEENLFYIPSFLRGETGSRMAVLEPWRNVGRPRGSQGEAGNKDKDDTEEQLVDECGTLQKETEKAKWEPLNVLSKLEGEHDQKTDLMEELGLGDVDDLEDASDWDSASTASKRTLPGRRLAASPEVQTFPQSSAVKAPEEDINVAAPLTPQGSINPGEIPPSTPSKVTVQPQPRARMTIRQEPESEEDWEPDDITSSNTSKLEDKSSPKMSSIERDAEIDTQQQKEEYDAVGTCELDCVNSCPPDGGGKDIGLQDQCSSEDKGHRGDDAPWEKNYEKLWVEVEKREVKSTFKNVAGELKEKFGELFTSRRPAEDATEAKQETAESPAEEDSSDEEGEVIERPSARARSTVLLTIPEQRESGLEDSVTESTDNSYCEDQIEVGEPSVNRSNIQHEAVPLSGDAQEDCSFPSPQVTSAEIEINKEGVISHTLTFSDIHCNSVPKHETKPAPLHKQHVDLVRKDKMTDVEQAHLNSACLGEGSEESSKYHPPSVSRHLASVLGVSDDELEEDMNTFKLKVEEETTKTAMELPKSSTSLIIGGSAFEVDLEKPETNLRCLPSQVGLIHPEKRPAAIKRTSEAPVALQQTSSNRQQETAVERTLQLELVRGAQHGRAPQTNTLTNGDPLSVFDDSTLSELSDDEGRLTTSGHLKNEKHDEVEMAEDFDEVTQSSDTATDDMDSPTSGYRHASLLIQKLDSATLDSRSMVKLQNIFHEYERSIQKARSRHGYLSDKVNQLEMERADLRTSLEEVKDLKSDLDRHKLELQTEVTNLKFQLKQEQENRRNATMMYNTTRDKLRRTEEQHQLEIQERQKVELTLRNLELEMRTLVNNIKRLEEDHNETQRLLAQERSARALQENLLNSHLRKQQEIEEENKRNISKSSEALSQLTEASDRERELVQQTVTLQEQLHILRTELEHSQANSSLKEGHILEENEALKEQLEDARRDLKLNGEALAQTVYNCNNQMSTLKSELAIITTRLENERQTRESLESELESTRVRLAGAIKEAEQCLGAHSDSEKALLWEKEEHQRLKDRLTGEVASQREAVSSMSQKLTKEEARANSLENEVHRATLQLTEKGLLLEVLQREKDQAAARVKELDSALQAERESASHARARQDVTQERLAQAQSESMLLRQQLEESQNKGAVKERAVTDAQERFSDQLSKLRSDCEDRVQLIEERNKELASKAADFRGQILKLEEEKGERETNLRQLQQELADSLKKLSMSEASLEVNTRYRNDLEEEKARLLKDMDRLKGKLEESEDQYVQAERRINSLKNSLDEKEKEHAMTVQKLQEALSASALTETVVKQLEEAVQRLEIENARLEAAAKQQSNKIEALQKGAQEAAMLTEGSSGEGAGIVHVRSHLEDLVSNLQSSKMTLEDQLSREVQKQSMLSHTAQDSQALWEEELKSRSKLGLRLAELEKEKGELSTQMEIEKKKAKKITEQKKAVDTRLDQEMKRNTELQKEMYRLRTLLKTAKKKLRDQDTGGAEFGSPMSSLRMDMGRHGQPEVAIGRMKDKVEDLQVELEKEASRRSQLEKVNGELKDQLTSLRSLGRSNDLLERSKRQLEEEVLDLRRKMETAQMEQSHVEQYRRDAEERARQELQQKLEQVNLFLQSQAASQEALDQIKATNEASLRSQMEQKIRELESQLGRARTTQQDSFNQRDSTRTELDRYRQLYTDELRLRKSLAAKLDRANNRLAEANSKLLSERSKPLMTSSITNGGLGGPSLELGALGSPANYVSTLGPLSRSLGLGLSFLSPVTDAQNSRVEDYLAKMQSELDRNISKELNNATAELNVAADRLSPVGSASRVELDPVSRATQQYLEVLKRNNMI</sequence>
<evidence type="ECO:0000256" key="3">
    <source>
        <dbReference type="SAM" id="Coils"/>
    </source>
</evidence>
<feature type="repeat" description="ANK" evidence="2">
    <location>
        <begin position="164"/>
        <end position="196"/>
    </location>
</feature>
<feature type="compositionally biased region" description="Basic and acidic residues" evidence="4">
    <location>
        <begin position="1395"/>
        <end position="1404"/>
    </location>
</feature>
<evidence type="ECO:0000256" key="1">
    <source>
        <dbReference type="ARBA" id="ARBA00023054"/>
    </source>
</evidence>
<reference evidence="8 9" key="1">
    <citation type="submission" date="2025-04" db="UniProtKB">
        <authorList>
            <consortium name="RefSeq"/>
        </authorList>
    </citation>
    <scope>IDENTIFICATION</scope>
</reference>
<dbReference type="InterPro" id="IPR039497">
    <property type="entry name" value="CC144C-like_CC_dom"/>
</dbReference>
<feature type="compositionally biased region" description="Acidic residues" evidence="4">
    <location>
        <begin position="432"/>
        <end position="447"/>
    </location>
</feature>
<dbReference type="PANTHER" id="PTHR24147">
    <property type="entry name" value="ANKYRIN REPEAT DOMAIN 36-RELATED"/>
    <property type="match status" value="1"/>
</dbReference>
<feature type="coiled-coil region" evidence="3">
    <location>
        <begin position="2214"/>
        <end position="2241"/>
    </location>
</feature>
<evidence type="ECO:0000256" key="4">
    <source>
        <dbReference type="SAM" id="MobiDB-lite"/>
    </source>
</evidence>
<evidence type="ECO:0000313" key="8">
    <source>
        <dbReference type="RefSeq" id="XP_029009230.1"/>
    </source>
</evidence>
<feature type="compositionally biased region" description="Basic and acidic residues" evidence="4">
    <location>
        <begin position="732"/>
        <end position="757"/>
    </location>
</feature>
<feature type="compositionally biased region" description="Polar residues" evidence="4">
    <location>
        <begin position="409"/>
        <end position="422"/>
    </location>
</feature>
<feature type="compositionally biased region" description="Polar residues" evidence="4">
    <location>
        <begin position="1407"/>
        <end position="1418"/>
    </location>
</feature>
<feature type="region of interest" description="Disordered" evidence="4">
    <location>
        <begin position="258"/>
        <end position="341"/>
    </location>
</feature>
<dbReference type="PANTHER" id="PTHR24147:SF53">
    <property type="entry name" value="ANKYRIN REPEAT DOMAIN 26"/>
    <property type="match status" value="1"/>
</dbReference>